<dbReference type="EMBL" id="AP027266">
    <property type="protein sequence ID" value="BDW85749.1"/>
    <property type="molecule type" value="Genomic_DNA"/>
</dbReference>
<keyword evidence="2" id="KW-1185">Reference proteome</keyword>
<reference evidence="1 2" key="1">
    <citation type="submission" date="2023-01" db="EMBL/GenBank/DDBJ databases">
        <title>Complete genome sequence of Roseicyclus marinus strain Dej080120_10.</title>
        <authorList>
            <person name="Ueki S."/>
            <person name="Maruyama F."/>
        </authorList>
    </citation>
    <scope>NUCLEOTIDE SEQUENCE [LARGE SCALE GENOMIC DNA]</scope>
    <source>
        <strain evidence="1 2">Dej080120_10</strain>
    </source>
</reference>
<dbReference type="AlphaFoldDB" id="A0AA48HHK6"/>
<dbReference type="Proteomes" id="UP001337723">
    <property type="component" value="Chromosome"/>
</dbReference>
<dbReference type="KEGG" id="rmai:MACH21_19260"/>
<evidence type="ECO:0000313" key="1">
    <source>
        <dbReference type="EMBL" id="BDW85749.1"/>
    </source>
</evidence>
<sequence length="71" mass="7710">MLSVAAAPTSVVEFNESIEQMRIIESGGTLVSVPVDVALPSVNEPHEAMIVEDAIRHNAEQQDLLRRVLEG</sequence>
<evidence type="ECO:0000313" key="2">
    <source>
        <dbReference type="Proteomes" id="UP001337723"/>
    </source>
</evidence>
<gene>
    <name evidence="1" type="ORF">MACH21_19260</name>
</gene>
<organism evidence="1 2">
    <name type="scientific">Roseicyclus marinus</name>
    <dbReference type="NCBI Taxonomy" id="2161673"/>
    <lineage>
        <taxon>Bacteria</taxon>
        <taxon>Pseudomonadati</taxon>
        <taxon>Pseudomonadota</taxon>
        <taxon>Alphaproteobacteria</taxon>
        <taxon>Rhodobacterales</taxon>
        <taxon>Roseobacteraceae</taxon>
        <taxon>Roseicyclus</taxon>
    </lineage>
</organism>
<accession>A0AA48HHK6</accession>
<proteinExistence type="predicted"/>
<name>A0AA48HHK6_9RHOB</name>
<protein>
    <submittedName>
        <fullName evidence="1">Uncharacterized protein</fullName>
    </submittedName>
</protein>